<sequence length="199" mass="20174">MNFTKFSAALLAVSTATALAACSSDEEEQPAEETTAAESSASADQAAPELPTAADLNGILAKATDPNVPIEEKTATVQGGETAPELFDTMAQSQAESGAVFEVVDPILPGPAPDSALATVNFSTPEGQDQTADSVEFVNEDGNWKLSQAWACTLITNIVPPEEVPEMCGDASGDPAAGDAADPAAEQAPADAPVEAPAQ</sequence>
<keyword evidence="1 4" id="KW-0732">Signal</keyword>
<dbReference type="PATRIC" id="fig|161896.4.peg.1516"/>
<dbReference type="RefSeq" id="WP_035105214.1">
    <property type="nucleotide sequence ID" value="NZ_CP011311.1"/>
</dbReference>
<dbReference type="InterPro" id="IPR058644">
    <property type="entry name" value="Mtb12-like_C"/>
</dbReference>
<protein>
    <recommendedName>
        <fullName evidence="5">Low molecular weight antigen MTB12-like C-terminal domain-containing protein</fullName>
    </recommendedName>
</protein>
<proteinExistence type="inferred from homology"/>
<evidence type="ECO:0000313" key="6">
    <source>
        <dbReference type="EMBL" id="AKE39504.1"/>
    </source>
</evidence>
<dbReference type="PROSITE" id="PS51257">
    <property type="entry name" value="PROKAR_LIPOPROTEIN"/>
    <property type="match status" value="1"/>
</dbReference>
<evidence type="ECO:0000259" key="5">
    <source>
        <dbReference type="Pfam" id="PF26580"/>
    </source>
</evidence>
<gene>
    <name evidence="6" type="ORF">UL81_07745</name>
</gene>
<comment type="similarity">
    <text evidence="2">Belongs to the MTB12 family.</text>
</comment>
<reference evidence="6 7" key="1">
    <citation type="journal article" date="2015" name="Genome Announc.">
        <title>Complete Genome Sequence of Corynebacterium camporealensis DSM 44610, Isolated from the Milk of a Manchega Sheep with Subclinical Mastitis.</title>
        <authorList>
            <person name="Ruckert C."/>
            <person name="Albersmeier A."/>
            <person name="Winkler A."/>
            <person name="Tauch A."/>
        </authorList>
    </citation>
    <scope>NUCLEOTIDE SEQUENCE [LARGE SCALE GENOMIC DNA]</scope>
    <source>
        <strain evidence="6 7">DSM 44610</strain>
    </source>
</reference>
<feature type="signal peptide" evidence="4">
    <location>
        <begin position="1"/>
        <end position="20"/>
    </location>
</feature>
<dbReference type="EMBL" id="CP011311">
    <property type="protein sequence ID" value="AKE39504.1"/>
    <property type="molecule type" value="Genomic_DNA"/>
</dbReference>
<feature type="domain" description="Low molecular weight antigen MTB12-like C-terminal" evidence="5">
    <location>
        <begin position="50"/>
        <end position="159"/>
    </location>
</feature>
<name>A0A0F6TB10_9CORY</name>
<dbReference type="Pfam" id="PF26580">
    <property type="entry name" value="Mtb12_C"/>
    <property type="match status" value="1"/>
</dbReference>
<feature type="compositionally biased region" description="Low complexity" evidence="3">
    <location>
        <begin position="32"/>
        <end position="49"/>
    </location>
</feature>
<dbReference type="STRING" id="161896.UL81_07745"/>
<evidence type="ECO:0000256" key="3">
    <source>
        <dbReference type="SAM" id="MobiDB-lite"/>
    </source>
</evidence>
<evidence type="ECO:0000256" key="4">
    <source>
        <dbReference type="SAM" id="SignalP"/>
    </source>
</evidence>
<feature type="region of interest" description="Disordered" evidence="3">
    <location>
        <begin position="23"/>
        <end position="58"/>
    </location>
</feature>
<dbReference type="Proteomes" id="UP000033566">
    <property type="component" value="Chromosome"/>
</dbReference>
<evidence type="ECO:0000256" key="2">
    <source>
        <dbReference type="ARBA" id="ARBA00093774"/>
    </source>
</evidence>
<evidence type="ECO:0000256" key="1">
    <source>
        <dbReference type="ARBA" id="ARBA00022729"/>
    </source>
</evidence>
<keyword evidence="7" id="KW-1185">Reference proteome</keyword>
<organism evidence="6 7">
    <name type="scientific">Corynebacterium camporealensis</name>
    <dbReference type="NCBI Taxonomy" id="161896"/>
    <lineage>
        <taxon>Bacteria</taxon>
        <taxon>Bacillati</taxon>
        <taxon>Actinomycetota</taxon>
        <taxon>Actinomycetes</taxon>
        <taxon>Mycobacteriales</taxon>
        <taxon>Corynebacteriaceae</taxon>
        <taxon>Corynebacterium</taxon>
    </lineage>
</organism>
<feature type="chain" id="PRO_5002510185" description="Low molecular weight antigen MTB12-like C-terminal domain-containing protein" evidence="4">
    <location>
        <begin position="21"/>
        <end position="199"/>
    </location>
</feature>
<dbReference type="AlphaFoldDB" id="A0A0F6TB10"/>
<accession>A0A0F6TB10</accession>
<evidence type="ECO:0000313" key="7">
    <source>
        <dbReference type="Proteomes" id="UP000033566"/>
    </source>
</evidence>
<dbReference type="HOGENOM" id="CLU_084151_0_0_11"/>
<feature type="compositionally biased region" description="Low complexity" evidence="3">
    <location>
        <begin position="170"/>
        <end position="199"/>
    </location>
</feature>
<feature type="region of interest" description="Disordered" evidence="3">
    <location>
        <begin position="165"/>
        <end position="199"/>
    </location>
</feature>
<dbReference type="OrthoDB" id="4567960at2"/>
<dbReference type="KEGG" id="ccj:UL81_07745"/>